<dbReference type="RefSeq" id="XP_067514532.1">
    <property type="nucleotide sequence ID" value="XM_067658431.1"/>
</dbReference>
<evidence type="ECO:0000259" key="1">
    <source>
        <dbReference type="PROSITE" id="PS50132"/>
    </source>
</evidence>
<dbReference type="Proteomes" id="UP000009138">
    <property type="component" value="Unassembled WGS sequence"/>
</dbReference>
<accession>I1BSF6</accession>
<feature type="domain" description="RGS" evidence="1">
    <location>
        <begin position="28"/>
        <end position="91"/>
    </location>
</feature>
<dbReference type="GeneID" id="93610812"/>
<dbReference type="InterPro" id="IPR036305">
    <property type="entry name" value="RGS_sf"/>
</dbReference>
<dbReference type="Pfam" id="PF00615">
    <property type="entry name" value="RGS"/>
    <property type="match status" value="1"/>
</dbReference>
<evidence type="ECO:0000313" key="2">
    <source>
        <dbReference type="EMBL" id="EIE79136.1"/>
    </source>
</evidence>
<dbReference type="InterPro" id="IPR044926">
    <property type="entry name" value="RGS_subdomain_2"/>
</dbReference>
<organism evidence="2 3">
    <name type="scientific">Rhizopus delemar (strain RA 99-880 / ATCC MYA-4621 / FGSC 9543 / NRRL 43880)</name>
    <name type="common">Mucormycosis agent</name>
    <name type="synonym">Rhizopus arrhizus var. delemar</name>
    <dbReference type="NCBI Taxonomy" id="246409"/>
    <lineage>
        <taxon>Eukaryota</taxon>
        <taxon>Fungi</taxon>
        <taxon>Fungi incertae sedis</taxon>
        <taxon>Mucoromycota</taxon>
        <taxon>Mucoromycotina</taxon>
        <taxon>Mucoromycetes</taxon>
        <taxon>Mucorales</taxon>
        <taxon>Mucorineae</taxon>
        <taxon>Rhizopodaceae</taxon>
        <taxon>Rhizopus</taxon>
    </lineage>
</organism>
<dbReference type="AlphaFoldDB" id="I1BSF6"/>
<dbReference type="SUPFAM" id="SSF48097">
    <property type="entry name" value="Regulator of G-protein signaling, RGS"/>
    <property type="match status" value="1"/>
</dbReference>
<dbReference type="PROSITE" id="PS50132">
    <property type="entry name" value="RGS"/>
    <property type="match status" value="1"/>
</dbReference>
<dbReference type="STRING" id="246409.I1BSF6"/>
<dbReference type="InParanoid" id="I1BSF6"/>
<gene>
    <name evidence="2" type="ORF">RO3G_03841</name>
</gene>
<keyword evidence="3" id="KW-1185">Reference proteome</keyword>
<dbReference type="InterPro" id="IPR016137">
    <property type="entry name" value="RGS"/>
</dbReference>
<reference evidence="2 3" key="1">
    <citation type="journal article" date="2009" name="PLoS Genet.">
        <title>Genomic analysis of the basal lineage fungus Rhizopus oryzae reveals a whole-genome duplication.</title>
        <authorList>
            <person name="Ma L.-J."/>
            <person name="Ibrahim A.S."/>
            <person name="Skory C."/>
            <person name="Grabherr M.G."/>
            <person name="Burger G."/>
            <person name="Butler M."/>
            <person name="Elias M."/>
            <person name="Idnurm A."/>
            <person name="Lang B.F."/>
            <person name="Sone T."/>
            <person name="Abe A."/>
            <person name="Calvo S.E."/>
            <person name="Corrochano L.M."/>
            <person name="Engels R."/>
            <person name="Fu J."/>
            <person name="Hansberg W."/>
            <person name="Kim J.-M."/>
            <person name="Kodira C.D."/>
            <person name="Koehrsen M.J."/>
            <person name="Liu B."/>
            <person name="Miranda-Saavedra D."/>
            <person name="O'Leary S."/>
            <person name="Ortiz-Castellanos L."/>
            <person name="Poulter R."/>
            <person name="Rodriguez-Romero J."/>
            <person name="Ruiz-Herrera J."/>
            <person name="Shen Y.-Q."/>
            <person name="Zeng Q."/>
            <person name="Galagan J."/>
            <person name="Birren B.W."/>
            <person name="Cuomo C.A."/>
            <person name="Wickes B.L."/>
        </authorList>
    </citation>
    <scope>NUCLEOTIDE SEQUENCE [LARGE SCALE GENOMIC DNA]</scope>
    <source>
        <strain evidence="3">RA 99-880 / ATCC MYA-4621 / FGSC 9543 / NRRL 43880</strain>
    </source>
</reference>
<dbReference type="Gene3D" id="1.10.167.10">
    <property type="entry name" value="Regulator of G-protein Signalling 4, domain 2"/>
    <property type="match status" value="1"/>
</dbReference>
<proteinExistence type="predicted"/>
<sequence length="172" mass="19755">MCVDLRKVRKSSQSSASVVSTCQISNITLYDALKDPTLLHSFEFYLKKHWSQEYLMFIKAVNQLRHEAGQLKDIEDTLLRIYHNFIETDSPMELNVTTKKEVEDKLNSLQWAVISREDAIDILNSTEQEVLASLHIKFSEFLGTSLAAVSSQQSKIYEEPRFHGGLYFGSYV</sequence>
<dbReference type="EMBL" id="CH476733">
    <property type="protein sequence ID" value="EIE79136.1"/>
    <property type="molecule type" value="Genomic_DNA"/>
</dbReference>
<dbReference type="VEuPathDB" id="FungiDB:RO3G_03841"/>
<name>I1BSF6_RHIO9</name>
<evidence type="ECO:0000313" key="3">
    <source>
        <dbReference type="Proteomes" id="UP000009138"/>
    </source>
</evidence>
<protein>
    <recommendedName>
        <fullName evidence="1">RGS domain-containing protein</fullName>
    </recommendedName>
</protein>